<dbReference type="AlphaFoldDB" id="A0A3A8EAJ5"/>
<dbReference type="NCBIfam" id="NF007914">
    <property type="entry name" value="PRK10628.1"/>
    <property type="match status" value="1"/>
</dbReference>
<dbReference type="Proteomes" id="UP000282388">
    <property type="component" value="Unassembled WGS sequence"/>
</dbReference>
<dbReference type="Gene3D" id="3.40.830.10">
    <property type="entry name" value="LigB-like"/>
    <property type="match status" value="1"/>
</dbReference>
<evidence type="ECO:0000256" key="1">
    <source>
        <dbReference type="ARBA" id="ARBA00001947"/>
    </source>
</evidence>
<evidence type="ECO:0000256" key="2">
    <source>
        <dbReference type="ARBA" id="ARBA00007581"/>
    </source>
</evidence>
<name>A0A3A8EAJ5_9GAMM</name>
<dbReference type="RefSeq" id="WP_120402920.1">
    <property type="nucleotide sequence ID" value="NZ_RAXV01000023.1"/>
</dbReference>
<dbReference type="OrthoDB" id="9790889at2"/>
<dbReference type="PANTHER" id="PTHR30096:SF0">
    <property type="entry name" value="4,5-DOPA DIOXYGENASE EXTRADIOL-LIKE PROTEIN"/>
    <property type="match status" value="1"/>
</dbReference>
<dbReference type="PIRSF" id="PIRSF006157">
    <property type="entry name" value="Doxgns_DODA"/>
    <property type="match status" value="1"/>
</dbReference>
<sequence length="288" mass="32139">MQFQYGQRPSGDLPLLKQWNAELPHTAPMPVLFLGHGSPMNAIQENEFTREWSKIGANLETPPAAVLCISAHWLTQGGTAVTAMQMPKTIHDFGGFPQALFDMRYPAAGNHALVDAAVDAIQSIDVHHDHDWGLDHGTWAVLCHVFPNANIPVVQLSIDYSQPAQYHYELAKQLSSLRRKGVLIVASGNLVHNLGHIAFDKMNDNYGFDWALEADRTMQQFLLNHQHQSLLDWDKQGAAFKLAIPTPDHYYPMIYALALQEEKDELSIFNAKAVGGSLTMTSFRLDQS</sequence>
<organism evidence="7 8">
    <name type="scientific">Acinetobacter tianfuensis</name>
    <dbReference type="NCBI Taxonomy" id="2419603"/>
    <lineage>
        <taxon>Bacteria</taxon>
        <taxon>Pseudomonadati</taxon>
        <taxon>Pseudomonadota</taxon>
        <taxon>Gammaproteobacteria</taxon>
        <taxon>Moraxellales</taxon>
        <taxon>Moraxellaceae</taxon>
        <taxon>Acinetobacter</taxon>
    </lineage>
</organism>
<keyword evidence="3" id="KW-0479">Metal-binding</keyword>
<keyword evidence="4" id="KW-0862">Zinc</keyword>
<dbReference type="PANTHER" id="PTHR30096">
    <property type="entry name" value="4,5-DOPA DIOXYGENASE EXTRADIOL-LIKE PROTEIN"/>
    <property type="match status" value="1"/>
</dbReference>
<comment type="cofactor">
    <cofactor evidence="1">
        <name>Zn(2+)</name>
        <dbReference type="ChEBI" id="CHEBI:29105"/>
    </cofactor>
</comment>
<keyword evidence="7" id="KW-0223">Dioxygenase</keyword>
<evidence type="ECO:0000313" key="7">
    <source>
        <dbReference type="EMBL" id="RKG30546.1"/>
    </source>
</evidence>
<dbReference type="GO" id="GO:0008198">
    <property type="term" value="F:ferrous iron binding"/>
    <property type="evidence" value="ECO:0007669"/>
    <property type="project" value="InterPro"/>
</dbReference>
<evidence type="ECO:0000256" key="3">
    <source>
        <dbReference type="ARBA" id="ARBA00022723"/>
    </source>
</evidence>
<keyword evidence="5" id="KW-0560">Oxidoreductase</keyword>
<gene>
    <name evidence="7" type="ORF">D7V32_10980</name>
</gene>
<accession>A0A3A8EAJ5</accession>
<evidence type="ECO:0000259" key="6">
    <source>
        <dbReference type="Pfam" id="PF02900"/>
    </source>
</evidence>
<comment type="caution">
    <text evidence="7">The sequence shown here is derived from an EMBL/GenBank/DDBJ whole genome shotgun (WGS) entry which is preliminary data.</text>
</comment>
<dbReference type="Pfam" id="PF02900">
    <property type="entry name" value="LigB"/>
    <property type="match status" value="1"/>
</dbReference>
<dbReference type="InterPro" id="IPR004183">
    <property type="entry name" value="Xdiol_dOase_suB"/>
</dbReference>
<evidence type="ECO:0000256" key="5">
    <source>
        <dbReference type="ARBA" id="ARBA00023002"/>
    </source>
</evidence>
<dbReference type="SUPFAM" id="SSF53213">
    <property type="entry name" value="LigB-like"/>
    <property type="match status" value="1"/>
</dbReference>
<protein>
    <submittedName>
        <fullName evidence="7">4,5-DOPA dioxygenase extradiol</fullName>
    </submittedName>
</protein>
<dbReference type="CDD" id="cd07363">
    <property type="entry name" value="45_DOPA_Dioxygenase"/>
    <property type="match status" value="1"/>
</dbReference>
<dbReference type="InterPro" id="IPR014436">
    <property type="entry name" value="Extradiol_dOase_DODA"/>
</dbReference>
<proteinExistence type="inferred from homology"/>
<dbReference type="GO" id="GO:0008270">
    <property type="term" value="F:zinc ion binding"/>
    <property type="evidence" value="ECO:0007669"/>
    <property type="project" value="InterPro"/>
</dbReference>
<reference evidence="7 8" key="1">
    <citation type="submission" date="2018-09" db="EMBL/GenBank/DDBJ databases">
        <title>The draft genome of Acinetobacter spp. strains.</title>
        <authorList>
            <person name="Qin J."/>
            <person name="Feng Y."/>
            <person name="Zong Z."/>
        </authorList>
    </citation>
    <scope>NUCLEOTIDE SEQUENCE [LARGE SCALE GENOMIC DNA]</scope>
    <source>
        <strain evidence="7 8">WCHAc060012</strain>
    </source>
</reference>
<evidence type="ECO:0000256" key="4">
    <source>
        <dbReference type="ARBA" id="ARBA00022833"/>
    </source>
</evidence>
<comment type="similarity">
    <text evidence="2">Belongs to the DODA-type extradiol aromatic ring-opening dioxygenase family.</text>
</comment>
<dbReference type="GO" id="GO:0016702">
    <property type="term" value="F:oxidoreductase activity, acting on single donors with incorporation of molecular oxygen, incorporation of two atoms of oxygen"/>
    <property type="evidence" value="ECO:0007669"/>
    <property type="project" value="UniProtKB-ARBA"/>
</dbReference>
<feature type="domain" description="Extradiol ring-cleavage dioxygenase class III enzyme subunit B" evidence="6">
    <location>
        <begin position="24"/>
        <end position="265"/>
    </location>
</feature>
<evidence type="ECO:0000313" key="8">
    <source>
        <dbReference type="Proteomes" id="UP000282388"/>
    </source>
</evidence>
<dbReference type="EMBL" id="RAXV01000023">
    <property type="protein sequence ID" value="RKG30546.1"/>
    <property type="molecule type" value="Genomic_DNA"/>
</dbReference>
<keyword evidence="8" id="KW-1185">Reference proteome</keyword>